<evidence type="ECO:0000256" key="5">
    <source>
        <dbReference type="ARBA" id="ARBA00022692"/>
    </source>
</evidence>
<accession>A0ABY2UHX7</accession>
<evidence type="ECO:0000256" key="7">
    <source>
        <dbReference type="ARBA" id="ARBA00023136"/>
    </source>
</evidence>
<dbReference type="RefSeq" id="WP_138235564.1">
    <property type="nucleotide sequence ID" value="NZ_CP185860.1"/>
</dbReference>
<comment type="caution">
    <text evidence="9">The sequence shown here is derived from an EMBL/GenBank/DDBJ whole genome shotgun (WGS) entry which is preliminary data.</text>
</comment>
<feature type="transmembrane region" description="Helical" evidence="8">
    <location>
        <begin position="168"/>
        <end position="189"/>
    </location>
</feature>
<keyword evidence="7 8" id="KW-0472">Membrane</keyword>
<evidence type="ECO:0000256" key="6">
    <source>
        <dbReference type="ARBA" id="ARBA00022989"/>
    </source>
</evidence>
<feature type="transmembrane region" description="Helical" evidence="8">
    <location>
        <begin position="258"/>
        <end position="284"/>
    </location>
</feature>
<dbReference type="PANTHER" id="PTHR30472">
    <property type="entry name" value="FERRIC ENTEROBACTIN TRANSPORT SYSTEM PERMEASE PROTEIN"/>
    <property type="match status" value="1"/>
</dbReference>
<evidence type="ECO:0000256" key="8">
    <source>
        <dbReference type="SAM" id="Phobius"/>
    </source>
</evidence>
<keyword evidence="3" id="KW-0813">Transport</keyword>
<dbReference type="EMBL" id="VANI01000010">
    <property type="protein sequence ID" value="TLM77222.1"/>
    <property type="molecule type" value="Genomic_DNA"/>
</dbReference>
<protein>
    <submittedName>
        <fullName evidence="9">Iron ABC transporter permease</fullName>
    </submittedName>
</protein>
<feature type="transmembrane region" description="Helical" evidence="8">
    <location>
        <begin position="104"/>
        <end position="132"/>
    </location>
</feature>
<dbReference type="SUPFAM" id="SSF81345">
    <property type="entry name" value="ABC transporter involved in vitamin B12 uptake, BtuC"/>
    <property type="match status" value="1"/>
</dbReference>
<dbReference type="CDD" id="cd06550">
    <property type="entry name" value="TM_ABC_iron-siderophores_like"/>
    <property type="match status" value="1"/>
</dbReference>
<feature type="transmembrane region" description="Helical" evidence="8">
    <location>
        <begin position="209"/>
        <end position="229"/>
    </location>
</feature>
<reference evidence="9 10" key="1">
    <citation type="submission" date="2019-05" db="EMBL/GenBank/DDBJ databases">
        <title>Microbulbifer harenosus sp. nov., an alginate-degrading bacterium isolated from coastal sand.</title>
        <authorList>
            <person name="Huang H."/>
            <person name="Mo K."/>
            <person name="Bao S."/>
        </authorList>
    </citation>
    <scope>NUCLEOTIDE SEQUENCE [LARGE SCALE GENOMIC DNA]</scope>
    <source>
        <strain evidence="9 10">HB161719</strain>
    </source>
</reference>
<comment type="subcellular location">
    <subcellularLocation>
        <location evidence="1">Cell membrane</location>
        <topology evidence="1">Multi-pass membrane protein</topology>
    </subcellularLocation>
</comment>
<comment type="similarity">
    <text evidence="2">Belongs to the binding-protein-dependent transport system permease family. FecCD subfamily.</text>
</comment>
<keyword evidence="6 8" id="KW-1133">Transmembrane helix</keyword>
<proteinExistence type="inferred from homology"/>
<evidence type="ECO:0000313" key="9">
    <source>
        <dbReference type="EMBL" id="TLM77222.1"/>
    </source>
</evidence>
<dbReference type="Proteomes" id="UP000306791">
    <property type="component" value="Unassembled WGS sequence"/>
</dbReference>
<feature type="transmembrane region" description="Helical" evidence="8">
    <location>
        <begin position="71"/>
        <end position="92"/>
    </location>
</feature>
<keyword evidence="4" id="KW-1003">Cell membrane</keyword>
<dbReference type="Gene3D" id="1.10.3470.10">
    <property type="entry name" value="ABC transporter involved in vitamin B12 uptake, BtuC"/>
    <property type="match status" value="1"/>
</dbReference>
<evidence type="ECO:0000256" key="3">
    <source>
        <dbReference type="ARBA" id="ARBA00022448"/>
    </source>
</evidence>
<evidence type="ECO:0000256" key="4">
    <source>
        <dbReference type="ARBA" id="ARBA00022475"/>
    </source>
</evidence>
<dbReference type="InterPro" id="IPR000522">
    <property type="entry name" value="ABC_transptr_permease_BtuC"/>
</dbReference>
<keyword evidence="5 8" id="KW-0812">Transmembrane</keyword>
<feature type="transmembrane region" description="Helical" evidence="8">
    <location>
        <begin position="138"/>
        <end position="156"/>
    </location>
</feature>
<dbReference type="InterPro" id="IPR037294">
    <property type="entry name" value="ABC_BtuC-like"/>
</dbReference>
<organism evidence="9 10">
    <name type="scientific">Microbulbifer harenosus</name>
    <dbReference type="NCBI Taxonomy" id="2576840"/>
    <lineage>
        <taxon>Bacteria</taxon>
        <taxon>Pseudomonadati</taxon>
        <taxon>Pseudomonadota</taxon>
        <taxon>Gammaproteobacteria</taxon>
        <taxon>Cellvibrionales</taxon>
        <taxon>Microbulbiferaceae</taxon>
        <taxon>Microbulbifer</taxon>
    </lineage>
</organism>
<dbReference type="PROSITE" id="PS51257">
    <property type="entry name" value="PROKAR_LIPOPROTEIN"/>
    <property type="match status" value="1"/>
</dbReference>
<keyword evidence="10" id="KW-1185">Reference proteome</keyword>
<dbReference type="PANTHER" id="PTHR30472:SF25">
    <property type="entry name" value="ABC TRANSPORTER PERMEASE PROTEIN MJ0876-RELATED"/>
    <property type="match status" value="1"/>
</dbReference>
<name>A0ABY2UHX7_9GAMM</name>
<gene>
    <name evidence="9" type="ORF">FDY93_09785</name>
</gene>
<dbReference type="Pfam" id="PF01032">
    <property type="entry name" value="FecCD"/>
    <property type="match status" value="1"/>
</dbReference>
<sequence>MEFRLSDKSLLPALVALLLLGSCVSLAVGAMTIGWRDVLAGLIHWSWPGFLELDVPEQYALVLGEIRLPRLVMGLMVGGTLGLCGAVMQGLFRNPLADPGIIGVSAGAGVGAAFVLVFASGAALTTFAGGIFKDLQWFLLPLAASLGGALSTWLVYRLGDRGKSVVMMLLAGVAINALAGAAIGLLNYVADDRALRDITLWQMGTLGGATWGTVAVSALVLMIGGALLWRRAPALNALLLGESEARHLGVDVVRLKQLMIVLTAIAMGAAVSAAGMIGFIGLVVPHTIRLLRGPDHRYLLPYSVLAGGLLLVLADTVARTLVAPAEMPVGIITALLGAPFFIYLLWQQRQQIF</sequence>
<evidence type="ECO:0000256" key="1">
    <source>
        <dbReference type="ARBA" id="ARBA00004651"/>
    </source>
</evidence>
<evidence type="ECO:0000256" key="2">
    <source>
        <dbReference type="ARBA" id="ARBA00007935"/>
    </source>
</evidence>
<feature type="transmembrane region" description="Helical" evidence="8">
    <location>
        <begin position="329"/>
        <end position="346"/>
    </location>
</feature>
<feature type="transmembrane region" description="Helical" evidence="8">
    <location>
        <begin position="299"/>
        <end position="317"/>
    </location>
</feature>
<evidence type="ECO:0000313" key="10">
    <source>
        <dbReference type="Proteomes" id="UP000306791"/>
    </source>
</evidence>